<sequence length="134" mass="15242">MPWDSANQPQSLHPPPSHTCSVSSPSFLFLYLFSSPSDEAQGQRSGSLFSIAPSEIWLPIYRPVLYPDFPFLFLFVLHFASLLLNQSVDPVHPPCPLISPELFDDTFVLYGSCGLPRTVLYSPYSMYVQYMYRQ</sequence>
<accession>A0ACD0P427</accession>
<evidence type="ECO:0000313" key="2">
    <source>
        <dbReference type="Proteomes" id="UP000245626"/>
    </source>
</evidence>
<name>A0ACD0P427_9BASI</name>
<evidence type="ECO:0000313" key="1">
    <source>
        <dbReference type="EMBL" id="PWN52883.1"/>
    </source>
</evidence>
<dbReference type="EMBL" id="KZ819753">
    <property type="protein sequence ID" value="PWN52883.1"/>
    <property type="molecule type" value="Genomic_DNA"/>
</dbReference>
<keyword evidence="2" id="KW-1185">Reference proteome</keyword>
<proteinExistence type="predicted"/>
<reference evidence="1 2" key="1">
    <citation type="journal article" date="2018" name="Mol. Biol. Evol.">
        <title>Broad Genomic Sampling Reveals a Smut Pathogenic Ancestry of the Fungal Clade Ustilaginomycotina.</title>
        <authorList>
            <person name="Kijpornyongpan T."/>
            <person name="Mondo S.J."/>
            <person name="Barry K."/>
            <person name="Sandor L."/>
            <person name="Lee J."/>
            <person name="Lipzen A."/>
            <person name="Pangilinan J."/>
            <person name="LaButti K."/>
            <person name="Hainaut M."/>
            <person name="Henrissat B."/>
            <person name="Grigoriev I.V."/>
            <person name="Spatafora J.W."/>
            <person name="Aime M.C."/>
        </authorList>
    </citation>
    <scope>NUCLEOTIDE SEQUENCE [LARGE SCALE GENOMIC DNA]</scope>
    <source>
        <strain evidence="1 2">SA 807</strain>
    </source>
</reference>
<protein>
    <submittedName>
        <fullName evidence="1">Uncharacterized protein</fullName>
    </submittedName>
</protein>
<dbReference type="Proteomes" id="UP000245626">
    <property type="component" value="Unassembled WGS sequence"/>
</dbReference>
<gene>
    <name evidence="1" type="ORF">IE53DRAFT_243166</name>
</gene>
<organism evidence="1 2">
    <name type="scientific">Violaceomyces palustris</name>
    <dbReference type="NCBI Taxonomy" id="1673888"/>
    <lineage>
        <taxon>Eukaryota</taxon>
        <taxon>Fungi</taxon>
        <taxon>Dikarya</taxon>
        <taxon>Basidiomycota</taxon>
        <taxon>Ustilaginomycotina</taxon>
        <taxon>Ustilaginomycetes</taxon>
        <taxon>Violaceomycetales</taxon>
        <taxon>Violaceomycetaceae</taxon>
        <taxon>Violaceomyces</taxon>
    </lineage>
</organism>